<keyword evidence="1" id="KW-0732">Signal</keyword>
<evidence type="ECO:0000313" key="3">
    <source>
        <dbReference type="Proteomes" id="UP001270362"/>
    </source>
</evidence>
<sequence length="100" mass="10937">MMMMMMMMVVVVAGELLPATDAVDDDAARQPMTANPWRLFTATYKTMLTRLDWGRVPGVGKKDDAGPSCHVLLAGLRGRKSFLGRAGVVLSYVGGWCLHH</sequence>
<organism evidence="2 3">
    <name type="scientific">Podospora appendiculata</name>
    <dbReference type="NCBI Taxonomy" id="314037"/>
    <lineage>
        <taxon>Eukaryota</taxon>
        <taxon>Fungi</taxon>
        <taxon>Dikarya</taxon>
        <taxon>Ascomycota</taxon>
        <taxon>Pezizomycotina</taxon>
        <taxon>Sordariomycetes</taxon>
        <taxon>Sordariomycetidae</taxon>
        <taxon>Sordariales</taxon>
        <taxon>Podosporaceae</taxon>
        <taxon>Podospora</taxon>
    </lineage>
</organism>
<reference evidence="2" key="2">
    <citation type="submission" date="2023-06" db="EMBL/GenBank/DDBJ databases">
        <authorList>
            <consortium name="Lawrence Berkeley National Laboratory"/>
            <person name="Haridas S."/>
            <person name="Hensen N."/>
            <person name="Bonometti L."/>
            <person name="Westerberg I."/>
            <person name="Brannstrom I.O."/>
            <person name="Guillou S."/>
            <person name="Cros-Aarteil S."/>
            <person name="Calhoun S."/>
            <person name="Kuo A."/>
            <person name="Mondo S."/>
            <person name="Pangilinan J."/>
            <person name="Riley R."/>
            <person name="Labutti K."/>
            <person name="Andreopoulos B."/>
            <person name="Lipzen A."/>
            <person name="Chen C."/>
            <person name="Yanf M."/>
            <person name="Daum C."/>
            <person name="Ng V."/>
            <person name="Clum A."/>
            <person name="Steindorff A."/>
            <person name="Ohm R."/>
            <person name="Martin F."/>
            <person name="Silar P."/>
            <person name="Natvig D."/>
            <person name="Lalanne C."/>
            <person name="Gautier V."/>
            <person name="Ament-Velasquez S.L."/>
            <person name="Kruys A."/>
            <person name="Hutchinson M.I."/>
            <person name="Powell A.J."/>
            <person name="Barry K."/>
            <person name="Miller A.N."/>
            <person name="Grigoriev I.V."/>
            <person name="Debuchy R."/>
            <person name="Gladieux P."/>
            <person name="Thoren M.H."/>
            <person name="Johannesson H."/>
        </authorList>
    </citation>
    <scope>NUCLEOTIDE SEQUENCE</scope>
    <source>
        <strain evidence="2">CBS 314.62</strain>
    </source>
</reference>
<dbReference type="AlphaFoldDB" id="A0AAE0X840"/>
<reference evidence="2" key="1">
    <citation type="journal article" date="2023" name="Mol. Phylogenet. Evol.">
        <title>Genome-scale phylogeny and comparative genomics of the fungal order Sordariales.</title>
        <authorList>
            <person name="Hensen N."/>
            <person name="Bonometti L."/>
            <person name="Westerberg I."/>
            <person name="Brannstrom I.O."/>
            <person name="Guillou S."/>
            <person name="Cros-Aarteil S."/>
            <person name="Calhoun S."/>
            <person name="Haridas S."/>
            <person name="Kuo A."/>
            <person name="Mondo S."/>
            <person name="Pangilinan J."/>
            <person name="Riley R."/>
            <person name="LaButti K."/>
            <person name="Andreopoulos B."/>
            <person name="Lipzen A."/>
            <person name="Chen C."/>
            <person name="Yan M."/>
            <person name="Daum C."/>
            <person name="Ng V."/>
            <person name="Clum A."/>
            <person name="Steindorff A."/>
            <person name="Ohm R.A."/>
            <person name="Martin F."/>
            <person name="Silar P."/>
            <person name="Natvig D.O."/>
            <person name="Lalanne C."/>
            <person name="Gautier V."/>
            <person name="Ament-Velasquez S.L."/>
            <person name="Kruys A."/>
            <person name="Hutchinson M.I."/>
            <person name="Powell A.J."/>
            <person name="Barry K."/>
            <person name="Miller A.N."/>
            <person name="Grigoriev I.V."/>
            <person name="Debuchy R."/>
            <person name="Gladieux P."/>
            <person name="Hiltunen Thoren M."/>
            <person name="Johannesson H."/>
        </authorList>
    </citation>
    <scope>NUCLEOTIDE SEQUENCE</scope>
    <source>
        <strain evidence="2">CBS 314.62</strain>
    </source>
</reference>
<accession>A0AAE0X840</accession>
<dbReference type="Proteomes" id="UP001270362">
    <property type="component" value="Unassembled WGS sequence"/>
</dbReference>
<comment type="caution">
    <text evidence="2">The sequence shown here is derived from an EMBL/GenBank/DDBJ whole genome shotgun (WGS) entry which is preliminary data.</text>
</comment>
<feature type="chain" id="PRO_5042001143" description="Secreted protein" evidence="1">
    <location>
        <begin position="23"/>
        <end position="100"/>
    </location>
</feature>
<keyword evidence="3" id="KW-1185">Reference proteome</keyword>
<name>A0AAE0X840_9PEZI</name>
<feature type="signal peptide" evidence="1">
    <location>
        <begin position="1"/>
        <end position="22"/>
    </location>
</feature>
<evidence type="ECO:0008006" key="4">
    <source>
        <dbReference type="Google" id="ProtNLM"/>
    </source>
</evidence>
<evidence type="ECO:0000256" key="1">
    <source>
        <dbReference type="SAM" id="SignalP"/>
    </source>
</evidence>
<evidence type="ECO:0000313" key="2">
    <source>
        <dbReference type="EMBL" id="KAK3687789.1"/>
    </source>
</evidence>
<dbReference type="EMBL" id="JAULSO010000002">
    <property type="protein sequence ID" value="KAK3687789.1"/>
    <property type="molecule type" value="Genomic_DNA"/>
</dbReference>
<proteinExistence type="predicted"/>
<gene>
    <name evidence="2" type="ORF">B0T22DRAFT_458022</name>
</gene>
<protein>
    <recommendedName>
        <fullName evidence="4">Secreted protein</fullName>
    </recommendedName>
</protein>